<dbReference type="PROSITE" id="PS51257">
    <property type="entry name" value="PROKAR_LIPOPROTEIN"/>
    <property type="match status" value="1"/>
</dbReference>
<dbReference type="RefSeq" id="WP_149749010.1">
    <property type="nucleotide sequence ID" value="NZ_VUJW01000001.1"/>
</dbReference>
<feature type="signal peptide" evidence="2">
    <location>
        <begin position="1"/>
        <end position="28"/>
    </location>
</feature>
<feature type="region of interest" description="Disordered" evidence="1">
    <location>
        <begin position="49"/>
        <end position="70"/>
    </location>
</feature>
<dbReference type="Proteomes" id="UP000324351">
    <property type="component" value="Unassembled WGS sequence"/>
</dbReference>
<evidence type="ECO:0000313" key="3">
    <source>
        <dbReference type="EMBL" id="KAA1429388.1"/>
    </source>
</evidence>
<reference evidence="3 4" key="2">
    <citation type="submission" date="2019-09" db="EMBL/GenBank/DDBJ databases">
        <authorList>
            <person name="Jin C."/>
        </authorList>
    </citation>
    <scope>NUCLEOTIDE SEQUENCE [LARGE SCALE GENOMIC DNA]</scope>
    <source>
        <strain evidence="3 4">BN140041</strain>
    </source>
</reference>
<evidence type="ECO:0000313" key="4">
    <source>
        <dbReference type="Proteomes" id="UP000324351"/>
    </source>
</evidence>
<feature type="region of interest" description="Disordered" evidence="1">
    <location>
        <begin position="86"/>
        <end position="105"/>
    </location>
</feature>
<accession>A0A5B1M9X9</accession>
<dbReference type="EMBL" id="VUJW01000001">
    <property type="protein sequence ID" value="KAA1429388.1"/>
    <property type="molecule type" value="Genomic_DNA"/>
</dbReference>
<comment type="caution">
    <text evidence="3">The sequence shown here is derived from an EMBL/GenBank/DDBJ whole genome shotgun (WGS) entry which is preliminary data.</text>
</comment>
<proteinExistence type="predicted"/>
<gene>
    <name evidence="3" type="ORF">F0U47_04170</name>
</gene>
<reference evidence="3 4" key="1">
    <citation type="submission" date="2019-09" db="EMBL/GenBank/DDBJ databases">
        <title>Nocardioides panacisoli sp. nov., isolated from the soil of a ginseng field.</title>
        <authorList>
            <person name="Cho C."/>
        </authorList>
    </citation>
    <scope>NUCLEOTIDE SEQUENCE [LARGE SCALE GENOMIC DNA]</scope>
    <source>
        <strain evidence="3 4">BN140041</strain>
    </source>
</reference>
<evidence type="ECO:0000256" key="2">
    <source>
        <dbReference type="SAM" id="SignalP"/>
    </source>
</evidence>
<evidence type="ECO:0000256" key="1">
    <source>
        <dbReference type="SAM" id="MobiDB-lite"/>
    </source>
</evidence>
<keyword evidence="4" id="KW-1185">Reference proteome</keyword>
<feature type="compositionally biased region" description="Acidic residues" evidence="1">
    <location>
        <begin position="56"/>
        <end position="69"/>
    </location>
</feature>
<keyword evidence="2" id="KW-0732">Signal</keyword>
<feature type="chain" id="PRO_5039605861" description="Sensor domain-containing protein" evidence="2">
    <location>
        <begin position="29"/>
        <end position="275"/>
    </location>
</feature>
<dbReference type="AlphaFoldDB" id="A0A5B1M9X9"/>
<evidence type="ECO:0008006" key="5">
    <source>
        <dbReference type="Google" id="ProtNLM"/>
    </source>
</evidence>
<organism evidence="3 4">
    <name type="scientific">Nocardioides antri</name>
    <dbReference type="NCBI Taxonomy" id="2607659"/>
    <lineage>
        <taxon>Bacteria</taxon>
        <taxon>Bacillati</taxon>
        <taxon>Actinomycetota</taxon>
        <taxon>Actinomycetes</taxon>
        <taxon>Propionibacteriales</taxon>
        <taxon>Nocardioidaceae</taxon>
        <taxon>Nocardioides</taxon>
    </lineage>
</organism>
<sequence>MNHVRTRHPRRVLATAGCLALVSLLAVGCGDDGGDADAEETETVYVDTEGNVIDDPSGEDGGDDVEDDSGPALTQEQLEVVVLTPENVGDGWTGGPVESDEDSEAPGCFGEIETISDNLDPLEVAEHDVEYSYGDSGVPVINSGASSYQDGNAVAQAFEDLDAVLSTCTSVTGTDGEGNTWDMTVSYDDTVVSDATDDQVNVTTSGTFTDPSGSEYDLTIHQSYVRIGKNVITIGVTDFSDQSALQEAYTQIAIDRLVDVITDSEPDETTGPQPA</sequence>
<name>A0A5B1M9X9_9ACTN</name>
<protein>
    <recommendedName>
        <fullName evidence="5">Sensor domain-containing protein</fullName>
    </recommendedName>
</protein>